<dbReference type="RefSeq" id="WP_145116224.1">
    <property type="nucleotide sequence ID" value="NZ_CP036349.1"/>
</dbReference>
<sequence>MPFRLRRLLQNRWLIGAICGYFLLPSVALGAWPAPRTIDEDRLADAGLRIIDAEHATLVTDFASSPEVEVLPQLIDLALPHWQRRFRVKDKKVEDWRLRVYLIKDEAKFRALGLWPNQSQEFLHGLSLGYEVWLRQQPTDYYQRHLLLHEATHSFMSTLLGSCGPGWYMEGMAELCGTHAWDPRSRELRLGVMPKSREAAPHWGRVALIRKAIDEGRALSIDAVMKIDNRVVLPSESYAWVWALSAFLDRHPAYRDRFRQAPGWVLSENFNRRFRAMYARDRTQLDQEWRLFIESLDYGHDLAREAIDFNPGQPPAAGGSQRLTIQSNRGWQSTGVAVTAGQPVRISAKGRYIIAHDPSGAPWPCEPNGVTLDYHAGRPLGELLATVDAGDGAFTDWRPIGLAADYTPPATGTLYLRVNDAPNALADNEGSLEVRVKAAKQNDQ</sequence>
<evidence type="ECO:0008006" key="3">
    <source>
        <dbReference type="Google" id="ProtNLM"/>
    </source>
</evidence>
<reference evidence="1 2" key="1">
    <citation type="submission" date="2019-02" db="EMBL/GenBank/DDBJ databases">
        <title>Deep-cultivation of Planctomycetes and their phenomic and genomic characterization uncovers novel biology.</title>
        <authorList>
            <person name="Wiegand S."/>
            <person name="Jogler M."/>
            <person name="Boedeker C."/>
            <person name="Pinto D."/>
            <person name="Vollmers J."/>
            <person name="Rivas-Marin E."/>
            <person name="Kohn T."/>
            <person name="Peeters S.H."/>
            <person name="Heuer A."/>
            <person name="Rast P."/>
            <person name="Oberbeckmann S."/>
            <person name="Bunk B."/>
            <person name="Jeske O."/>
            <person name="Meyerdierks A."/>
            <person name="Storesund J.E."/>
            <person name="Kallscheuer N."/>
            <person name="Luecker S."/>
            <person name="Lage O.M."/>
            <person name="Pohl T."/>
            <person name="Merkel B.J."/>
            <person name="Hornburger P."/>
            <person name="Mueller R.-W."/>
            <person name="Bruemmer F."/>
            <person name="Labrenz M."/>
            <person name="Spormann A.M."/>
            <person name="Op den Camp H."/>
            <person name="Overmann J."/>
            <person name="Amann R."/>
            <person name="Jetten M.S.M."/>
            <person name="Mascher T."/>
            <person name="Medema M.H."/>
            <person name="Devos D.P."/>
            <person name="Kaster A.-K."/>
            <person name="Ovreas L."/>
            <person name="Rohde M."/>
            <person name="Galperin M.Y."/>
            <person name="Jogler C."/>
        </authorList>
    </citation>
    <scope>NUCLEOTIDE SEQUENCE [LARGE SCALE GENOMIC DNA]</scope>
    <source>
        <strain evidence="1 2">Spa11</strain>
    </source>
</reference>
<accession>A0A518KDU1</accession>
<dbReference type="AlphaFoldDB" id="A0A518KDU1"/>
<dbReference type="Gene3D" id="2.60.120.430">
    <property type="entry name" value="Galactose-binding lectin"/>
    <property type="match status" value="1"/>
</dbReference>
<gene>
    <name evidence="1" type="ORF">Spa11_41850</name>
</gene>
<evidence type="ECO:0000313" key="2">
    <source>
        <dbReference type="Proteomes" id="UP000316426"/>
    </source>
</evidence>
<dbReference type="EMBL" id="CP036349">
    <property type="protein sequence ID" value="QDV75962.1"/>
    <property type="molecule type" value="Genomic_DNA"/>
</dbReference>
<proteinExistence type="predicted"/>
<organism evidence="1 2">
    <name type="scientific">Botrimarina mediterranea</name>
    <dbReference type="NCBI Taxonomy" id="2528022"/>
    <lineage>
        <taxon>Bacteria</taxon>
        <taxon>Pseudomonadati</taxon>
        <taxon>Planctomycetota</taxon>
        <taxon>Planctomycetia</taxon>
        <taxon>Pirellulales</taxon>
        <taxon>Lacipirellulaceae</taxon>
        <taxon>Botrimarina</taxon>
    </lineage>
</organism>
<name>A0A518KDU1_9BACT</name>
<dbReference type="Proteomes" id="UP000316426">
    <property type="component" value="Chromosome"/>
</dbReference>
<protein>
    <recommendedName>
        <fullName evidence="3">DUF1570 domain-containing protein</fullName>
    </recommendedName>
</protein>
<keyword evidence="2" id="KW-1185">Reference proteome</keyword>
<evidence type="ECO:0000313" key="1">
    <source>
        <dbReference type="EMBL" id="QDV75962.1"/>
    </source>
</evidence>
<dbReference type="KEGG" id="bmei:Spa11_41850"/>